<dbReference type="Proteomes" id="UP000654075">
    <property type="component" value="Unassembled WGS sequence"/>
</dbReference>
<dbReference type="InterPro" id="IPR029063">
    <property type="entry name" value="SAM-dependent_MTases_sf"/>
</dbReference>
<dbReference type="OrthoDB" id="430647at2759"/>
<gene>
    <name evidence="2" type="ORF">PGLA1383_LOCUS7807</name>
</gene>
<accession>A0A813DRQ2</accession>
<dbReference type="InterPro" id="IPR013216">
    <property type="entry name" value="Methyltransf_11"/>
</dbReference>
<dbReference type="AlphaFoldDB" id="A0A813DRQ2"/>
<organism evidence="2 3">
    <name type="scientific">Polarella glacialis</name>
    <name type="common">Dinoflagellate</name>
    <dbReference type="NCBI Taxonomy" id="89957"/>
    <lineage>
        <taxon>Eukaryota</taxon>
        <taxon>Sar</taxon>
        <taxon>Alveolata</taxon>
        <taxon>Dinophyceae</taxon>
        <taxon>Suessiales</taxon>
        <taxon>Suessiaceae</taxon>
        <taxon>Polarella</taxon>
    </lineage>
</organism>
<feature type="domain" description="Methyltransferase type 11" evidence="1">
    <location>
        <begin position="5"/>
        <end position="66"/>
    </location>
</feature>
<protein>
    <recommendedName>
        <fullName evidence="1">Methyltransferase type 11 domain-containing protein</fullName>
    </recommendedName>
</protein>
<dbReference type="CDD" id="cd02440">
    <property type="entry name" value="AdoMet_MTases"/>
    <property type="match status" value="1"/>
</dbReference>
<evidence type="ECO:0000259" key="1">
    <source>
        <dbReference type="Pfam" id="PF08241"/>
    </source>
</evidence>
<evidence type="ECO:0000313" key="2">
    <source>
        <dbReference type="EMBL" id="CAE8589027.1"/>
    </source>
</evidence>
<reference evidence="2" key="1">
    <citation type="submission" date="2021-02" db="EMBL/GenBank/DDBJ databases">
        <authorList>
            <person name="Dougan E. K."/>
            <person name="Rhodes N."/>
            <person name="Thang M."/>
            <person name="Chan C."/>
        </authorList>
    </citation>
    <scope>NUCLEOTIDE SEQUENCE</scope>
</reference>
<dbReference type="GO" id="GO:0008757">
    <property type="term" value="F:S-adenosylmethionine-dependent methyltransferase activity"/>
    <property type="evidence" value="ECO:0007669"/>
    <property type="project" value="InterPro"/>
</dbReference>
<dbReference type="EMBL" id="CAJNNV010003445">
    <property type="protein sequence ID" value="CAE8589027.1"/>
    <property type="molecule type" value="Genomic_DNA"/>
</dbReference>
<sequence length="626" mass="69777">MNRQELQRNEQLTRFVVQDLNRAPLLPFDDGSVDLITNAMSVDYMVRPLDLFEEMRRALRPGGLAVMSFSNRYFPTKVIAAWRQVGDLGHCAIVASYFHYSGFERVAAYEVRTGNPGDPLFVVLGHAPKALFVFDIKLLLPLEKASSPVAAPMEIPGIPWPLLPCELSLVESLRALAEAVSVDEREKAVLCVLRAHPFIEVKGRPGGGVGDVNFGNEALGSAQEEHFRLNLGAFRRWLKDDEGRPFARGAGGPSDDGLYTLSAVLRRCMPRGLSLFTFAAASETGQDGKAVVVRGFRKFTGLTATDEDEESAATDRCDDFYFAPKASAEFFAVTTKSNGENGKFTVRTVRGEPVLFAGSKNTCLAWHANADVTELHPPGADPTIPGPMIAEKMQRFWRAWDSKMRQAFLERVDGNGWTLMLEHNSAHHEHVFPIKEDFVEFVAVLDLEGLPVAQKEAFAFFDEFGLPRVQCEAGLAMDLLPSRLEVERAATDKEGAVLYLEDARGAPVALVKVKSDFYVKARRTRQMFWNTIVDPLLRGAYSDKKTPDSGKSDPDWGGAEKRLRQGCDMHWQEWAEVAVGFIRWFKAEFDALDEVKRKVLVLKARDKFGTVYRDYCRQANLPGGDN</sequence>
<keyword evidence="3" id="KW-1185">Reference proteome</keyword>
<dbReference type="Gene3D" id="3.40.50.150">
    <property type="entry name" value="Vaccinia Virus protein VP39"/>
    <property type="match status" value="1"/>
</dbReference>
<evidence type="ECO:0000313" key="3">
    <source>
        <dbReference type="Proteomes" id="UP000654075"/>
    </source>
</evidence>
<dbReference type="SUPFAM" id="SSF53335">
    <property type="entry name" value="S-adenosyl-L-methionine-dependent methyltransferases"/>
    <property type="match status" value="1"/>
</dbReference>
<proteinExistence type="predicted"/>
<dbReference type="Pfam" id="PF08241">
    <property type="entry name" value="Methyltransf_11"/>
    <property type="match status" value="1"/>
</dbReference>
<dbReference type="PANTHER" id="PTHR43036:SF2">
    <property type="entry name" value="OS04G0481300 PROTEIN"/>
    <property type="match status" value="1"/>
</dbReference>
<name>A0A813DRQ2_POLGL</name>
<dbReference type="PANTHER" id="PTHR43036">
    <property type="entry name" value="OSJNBB0011N17.9 PROTEIN"/>
    <property type="match status" value="1"/>
</dbReference>
<comment type="caution">
    <text evidence="2">The sequence shown here is derived from an EMBL/GenBank/DDBJ whole genome shotgun (WGS) entry which is preliminary data.</text>
</comment>